<dbReference type="STRING" id="36847.CLNEO_15310"/>
<protein>
    <submittedName>
        <fullName evidence="4">Putative inner membrane transporter YicL</fullName>
    </submittedName>
</protein>
<dbReference type="EMBL" id="LRVM01000004">
    <property type="protein sequence ID" value="KXL52989.1"/>
    <property type="molecule type" value="Genomic_DNA"/>
</dbReference>
<feature type="transmembrane region" description="Helical" evidence="2">
    <location>
        <begin position="271"/>
        <end position="289"/>
    </location>
</feature>
<name>A0A136WF64_9FIRM</name>
<evidence type="ECO:0000259" key="3">
    <source>
        <dbReference type="Pfam" id="PF00892"/>
    </source>
</evidence>
<comment type="caution">
    <text evidence="4">The sequence shown here is derived from an EMBL/GenBank/DDBJ whole genome shotgun (WGS) entry which is preliminary data.</text>
</comment>
<dbReference type="AlphaFoldDB" id="A0A136WF64"/>
<reference evidence="4 5" key="1">
    <citation type="submission" date="2016-01" db="EMBL/GenBank/DDBJ databases">
        <title>Genome sequence of Clostridium neopropionicum X4, DSM-3847.</title>
        <authorList>
            <person name="Poehlein A."/>
            <person name="Beck M.H."/>
            <person name="Bengelsdorf F.R."/>
            <person name="Daniel R."/>
            <person name="Duerre P."/>
        </authorList>
    </citation>
    <scope>NUCLEOTIDE SEQUENCE [LARGE SCALE GENOMIC DNA]</scope>
    <source>
        <strain evidence="4 5">DSM-3847</strain>
    </source>
</reference>
<dbReference type="Gene3D" id="1.10.3730.20">
    <property type="match status" value="2"/>
</dbReference>
<dbReference type="GO" id="GO:0016020">
    <property type="term" value="C:membrane"/>
    <property type="evidence" value="ECO:0007669"/>
    <property type="project" value="InterPro"/>
</dbReference>
<dbReference type="SUPFAM" id="SSF103481">
    <property type="entry name" value="Multidrug resistance efflux transporter EmrE"/>
    <property type="match status" value="2"/>
</dbReference>
<feature type="domain" description="EamA" evidence="3">
    <location>
        <begin position="4"/>
        <end position="140"/>
    </location>
</feature>
<keyword evidence="2" id="KW-0472">Membrane</keyword>
<feature type="domain" description="EamA" evidence="3">
    <location>
        <begin position="153"/>
        <end position="286"/>
    </location>
</feature>
<feature type="transmembrane region" description="Helical" evidence="2">
    <location>
        <begin position="246"/>
        <end position="265"/>
    </location>
</feature>
<feature type="transmembrane region" description="Helical" evidence="2">
    <location>
        <begin position="214"/>
        <end position="234"/>
    </location>
</feature>
<evidence type="ECO:0000313" key="4">
    <source>
        <dbReference type="EMBL" id="KXL52989.1"/>
    </source>
</evidence>
<dbReference type="InterPro" id="IPR037185">
    <property type="entry name" value="EmrE-like"/>
</dbReference>
<accession>A0A136WF64</accession>
<organism evidence="4 5">
    <name type="scientific">Anaerotignum neopropionicum</name>
    <dbReference type="NCBI Taxonomy" id="36847"/>
    <lineage>
        <taxon>Bacteria</taxon>
        <taxon>Bacillati</taxon>
        <taxon>Bacillota</taxon>
        <taxon>Clostridia</taxon>
        <taxon>Lachnospirales</taxon>
        <taxon>Anaerotignaceae</taxon>
        <taxon>Anaerotignum</taxon>
    </lineage>
</organism>
<dbReference type="PANTHER" id="PTHR22911:SF79">
    <property type="entry name" value="MOBA-LIKE NTP TRANSFERASE DOMAIN-CONTAINING PROTEIN"/>
    <property type="match status" value="1"/>
</dbReference>
<dbReference type="RefSeq" id="WP_066086925.1">
    <property type="nucleotide sequence ID" value="NZ_LRVM01000004.1"/>
</dbReference>
<keyword evidence="2" id="KW-1133">Transmembrane helix</keyword>
<sequence length="305" mass="33540">MARFGALLVVLASIIWSTGGPVIKILLDHGLTENEIFFSKAFFCVLSIVVFDMLFAKKISRIKSKRDLLLLIICGVVGYLFYGMFYGYAVGRIPISVAVILVYTAPALVTLFSVVFFKEKLTGIKKTCLFLIMLGCILVTGVFNEGLGRLSFAGVLWGVASGVCFAVYSITSSVMMKKYDAWTVTTYNFIFSLAAISFMVDIPQALGKVFADRTLLLTCIYFAVFCGTISNLVYVKAMEYIPASTAAMITTIEPTTTCMIGFVFFNEEINLFKIIGVLLIVAAVIRLNYNKAANIQNVLEGENLL</sequence>
<evidence type="ECO:0000256" key="2">
    <source>
        <dbReference type="SAM" id="Phobius"/>
    </source>
</evidence>
<dbReference type="PANTHER" id="PTHR22911">
    <property type="entry name" value="ACYL-MALONYL CONDENSING ENZYME-RELATED"/>
    <property type="match status" value="1"/>
</dbReference>
<dbReference type="Pfam" id="PF00892">
    <property type="entry name" value="EamA"/>
    <property type="match status" value="2"/>
</dbReference>
<feature type="transmembrane region" description="Helical" evidence="2">
    <location>
        <begin position="182"/>
        <end position="202"/>
    </location>
</feature>
<keyword evidence="2" id="KW-0812">Transmembrane</keyword>
<evidence type="ECO:0000256" key="1">
    <source>
        <dbReference type="ARBA" id="ARBA00007362"/>
    </source>
</evidence>
<dbReference type="InterPro" id="IPR000620">
    <property type="entry name" value="EamA_dom"/>
</dbReference>
<proteinExistence type="inferred from homology"/>
<feature type="transmembrane region" description="Helical" evidence="2">
    <location>
        <begin position="68"/>
        <end position="89"/>
    </location>
</feature>
<evidence type="ECO:0000313" key="5">
    <source>
        <dbReference type="Proteomes" id="UP000070539"/>
    </source>
</evidence>
<comment type="similarity">
    <text evidence="1">Belongs to the EamA transporter family.</text>
</comment>
<dbReference type="Proteomes" id="UP000070539">
    <property type="component" value="Unassembled WGS sequence"/>
</dbReference>
<gene>
    <name evidence="4" type="primary">yicL_1</name>
    <name evidence="4" type="ORF">CLNEO_15310</name>
</gene>
<feature type="transmembrane region" description="Helical" evidence="2">
    <location>
        <begin position="150"/>
        <end position="170"/>
    </location>
</feature>
<feature type="transmembrane region" description="Helical" evidence="2">
    <location>
        <begin position="95"/>
        <end position="116"/>
    </location>
</feature>
<keyword evidence="5" id="KW-1185">Reference proteome</keyword>
<feature type="transmembrane region" description="Helical" evidence="2">
    <location>
        <begin position="128"/>
        <end position="144"/>
    </location>
</feature>
<feature type="transmembrane region" description="Helical" evidence="2">
    <location>
        <begin position="35"/>
        <end position="56"/>
    </location>
</feature>